<dbReference type="Proteomes" id="UP000332933">
    <property type="component" value="Unassembled WGS sequence"/>
</dbReference>
<dbReference type="EMBL" id="CAADRA010007389">
    <property type="protein sequence ID" value="VFU00795.1"/>
    <property type="molecule type" value="Genomic_DNA"/>
</dbReference>
<gene>
    <name evidence="2" type="primary">Aste57867_24153</name>
    <name evidence="1" type="ORF">As57867_024079</name>
    <name evidence="2" type="ORF">ASTE57867_24153</name>
</gene>
<accession>A0A485LPW5</accession>
<proteinExistence type="predicted"/>
<reference evidence="1" key="2">
    <citation type="submission" date="2019-06" db="EMBL/GenBank/DDBJ databases">
        <title>Genomics analysis of Aphanomyces spp. identifies a new class of oomycete effector associated with host adaptation.</title>
        <authorList>
            <person name="Gaulin E."/>
        </authorList>
    </citation>
    <scope>NUCLEOTIDE SEQUENCE</scope>
    <source>
        <strain evidence="1">CBS 578.67</strain>
    </source>
</reference>
<protein>
    <submittedName>
        <fullName evidence="2">Aste57867_24153 protein</fullName>
    </submittedName>
</protein>
<dbReference type="OrthoDB" id="106306at2759"/>
<evidence type="ECO:0000313" key="2">
    <source>
        <dbReference type="EMBL" id="VFU00795.1"/>
    </source>
</evidence>
<organism evidence="2 3">
    <name type="scientific">Aphanomyces stellatus</name>
    <dbReference type="NCBI Taxonomy" id="120398"/>
    <lineage>
        <taxon>Eukaryota</taxon>
        <taxon>Sar</taxon>
        <taxon>Stramenopiles</taxon>
        <taxon>Oomycota</taxon>
        <taxon>Saprolegniomycetes</taxon>
        <taxon>Saprolegniales</taxon>
        <taxon>Verrucalvaceae</taxon>
        <taxon>Aphanomyces</taxon>
    </lineage>
</organism>
<reference evidence="2 3" key="1">
    <citation type="submission" date="2019-03" db="EMBL/GenBank/DDBJ databases">
        <authorList>
            <person name="Gaulin E."/>
            <person name="Dumas B."/>
        </authorList>
    </citation>
    <scope>NUCLEOTIDE SEQUENCE [LARGE SCALE GENOMIC DNA]</scope>
    <source>
        <strain evidence="2">CBS 568.67</strain>
    </source>
</reference>
<dbReference type="AlphaFoldDB" id="A0A485LPW5"/>
<evidence type="ECO:0000313" key="3">
    <source>
        <dbReference type="Proteomes" id="UP000332933"/>
    </source>
</evidence>
<evidence type="ECO:0000313" key="1">
    <source>
        <dbReference type="EMBL" id="KAF0683818.1"/>
    </source>
</evidence>
<sequence>MASLKADVTLLSDQISPTGIPPHVDLFKMIEKNYTAIVQVPEAISERLQVVFVDHGIAGGNITRQFLETTLSNFVERLAPRANLPSDSPDSTHHSVLHSWGGRLSMLPKEFEFPSVDPASAWRLWWLGNDRKSQPPYRFISPLDLSSNKQRKILSSWKFMLGRFERVCLDAGLHMPQHPTEEDIARLYVPVALYIRDICSAAPRKRTCRPSQLRLVSLVRRVRNATSM</sequence>
<dbReference type="EMBL" id="VJMH01007363">
    <property type="protein sequence ID" value="KAF0683818.1"/>
    <property type="molecule type" value="Genomic_DNA"/>
</dbReference>
<keyword evidence="3" id="KW-1185">Reference proteome</keyword>
<name>A0A485LPW5_9STRA</name>